<feature type="region of interest" description="Disordered" evidence="1">
    <location>
        <begin position="79"/>
        <end position="106"/>
    </location>
</feature>
<gene>
    <name evidence="2" type="ORF">Esi_0074_0069</name>
</gene>
<reference evidence="2 3" key="1">
    <citation type="journal article" date="2010" name="Nature">
        <title>The Ectocarpus genome and the independent evolution of multicellularity in brown algae.</title>
        <authorList>
            <person name="Cock J.M."/>
            <person name="Sterck L."/>
            <person name="Rouze P."/>
            <person name="Scornet D."/>
            <person name="Allen A.E."/>
            <person name="Amoutzias G."/>
            <person name="Anthouard V."/>
            <person name="Artiguenave F."/>
            <person name="Aury J.M."/>
            <person name="Badger J.H."/>
            <person name="Beszteri B."/>
            <person name="Billiau K."/>
            <person name="Bonnet E."/>
            <person name="Bothwell J.H."/>
            <person name="Bowler C."/>
            <person name="Boyen C."/>
            <person name="Brownlee C."/>
            <person name="Carrano C.J."/>
            <person name="Charrier B."/>
            <person name="Cho G.Y."/>
            <person name="Coelho S.M."/>
            <person name="Collen J."/>
            <person name="Corre E."/>
            <person name="Da Silva C."/>
            <person name="Delage L."/>
            <person name="Delaroque N."/>
            <person name="Dittami S.M."/>
            <person name="Doulbeau S."/>
            <person name="Elias M."/>
            <person name="Farnham G."/>
            <person name="Gachon C.M."/>
            <person name="Gschloessl B."/>
            <person name="Heesch S."/>
            <person name="Jabbari K."/>
            <person name="Jubin C."/>
            <person name="Kawai H."/>
            <person name="Kimura K."/>
            <person name="Kloareg B."/>
            <person name="Kupper F.C."/>
            <person name="Lang D."/>
            <person name="Le Bail A."/>
            <person name="Leblanc C."/>
            <person name="Lerouge P."/>
            <person name="Lohr M."/>
            <person name="Lopez P.J."/>
            <person name="Martens C."/>
            <person name="Maumus F."/>
            <person name="Michel G."/>
            <person name="Miranda-Saavedra D."/>
            <person name="Morales J."/>
            <person name="Moreau H."/>
            <person name="Motomura T."/>
            <person name="Nagasato C."/>
            <person name="Napoli C.A."/>
            <person name="Nelson D.R."/>
            <person name="Nyvall-Collen P."/>
            <person name="Peters A.F."/>
            <person name="Pommier C."/>
            <person name="Potin P."/>
            <person name="Poulain J."/>
            <person name="Quesneville H."/>
            <person name="Read B."/>
            <person name="Rensing S.A."/>
            <person name="Ritter A."/>
            <person name="Rousvoal S."/>
            <person name="Samanta M."/>
            <person name="Samson G."/>
            <person name="Schroeder D.C."/>
            <person name="Segurens B."/>
            <person name="Strittmatter M."/>
            <person name="Tonon T."/>
            <person name="Tregear J.W."/>
            <person name="Valentin K."/>
            <person name="von Dassow P."/>
            <person name="Yamagishi T."/>
            <person name="Van de Peer Y."/>
            <person name="Wincker P."/>
        </authorList>
    </citation>
    <scope>NUCLEOTIDE SEQUENCE [LARGE SCALE GENOMIC DNA]</scope>
    <source>
        <strain evidence="3">Ec32 / CCAP1310/4</strain>
    </source>
</reference>
<feature type="region of interest" description="Disordered" evidence="1">
    <location>
        <begin position="1"/>
        <end position="23"/>
    </location>
</feature>
<dbReference type="Proteomes" id="UP000002630">
    <property type="component" value="Unassembled WGS sequence"/>
</dbReference>
<keyword evidence="3" id="KW-1185">Reference proteome</keyword>
<organism evidence="2 3">
    <name type="scientific">Ectocarpus siliculosus</name>
    <name type="common">Brown alga</name>
    <name type="synonym">Conferva siliculosa</name>
    <dbReference type="NCBI Taxonomy" id="2880"/>
    <lineage>
        <taxon>Eukaryota</taxon>
        <taxon>Sar</taxon>
        <taxon>Stramenopiles</taxon>
        <taxon>Ochrophyta</taxon>
        <taxon>PX clade</taxon>
        <taxon>Phaeophyceae</taxon>
        <taxon>Ectocarpales</taxon>
        <taxon>Ectocarpaceae</taxon>
        <taxon>Ectocarpus</taxon>
    </lineage>
</organism>
<evidence type="ECO:0000256" key="1">
    <source>
        <dbReference type="SAM" id="MobiDB-lite"/>
    </source>
</evidence>
<dbReference type="InParanoid" id="D8LSL1"/>
<feature type="compositionally biased region" description="Pro residues" evidence="1">
    <location>
        <begin position="8"/>
        <end position="20"/>
    </location>
</feature>
<proteinExistence type="predicted"/>
<protein>
    <submittedName>
        <fullName evidence="2">Uncharacterized protein</fullName>
    </submittedName>
</protein>
<evidence type="ECO:0000313" key="3">
    <source>
        <dbReference type="Proteomes" id="UP000002630"/>
    </source>
</evidence>
<dbReference type="AlphaFoldDB" id="D8LSL1"/>
<accession>D8LSL1</accession>
<dbReference type="EMBL" id="FN649760">
    <property type="protein sequence ID" value="CBN77848.1"/>
    <property type="molecule type" value="Genomic_DNA"/>
</dbReference>
<evidence type="ECO:0000313" key="2">
    <source>
        <dbReference type="EMBL" id="CBN77848.1"/>
    </source>
</evidence>
<dbReference type="OrthoDB" id="10622714at2759"/>
<name>D8LSL1_ECTSI</name>
<sequence>MEEEAPFRPTPTPPLPPPQELVPLESKAMPSYNRGLKSFAGEESNNNAPMEVFVPTLQADMDTPFLAFLTKLSLVARFDHARAPPSPPPVKEISRNRDGGRSSPGS</sequence>